<dbReference type="AlphaFoldDB" id="A0A640TLC8"/>
<gene>
    <name evidence="1" type="ORF">Sliba_48700</name>
</gene>
<dbReference type="Proteomes" id="UP000429552">
    <property type="component" value="Unassembled WGS sequence"/>
</dbReference>
<organism evidence="1 2">
    <name type="scientific">Streptomyces nigrescens</name>
    <dbReference type="NCBI Taxonomy" id="1920"/>
    <lineage>
        <taxon>Bacteria</taxon>
        <taxon>Bacillati</taxon>
        <taxon>Actinomycetota</taxon>
        <taxon>Actinomycetes</taxon>
        <taxon>Kitasatosporales</taxon>
        <taxon>Streptomycetaceae</taxon>
        <taxon>Streptomyces</taxon>
    </lineage>
</organism>
<evidence type="ECO:0000313" key="1">
    <source>
        <dbReference type="EMBL" id="GFE24417.1"/>
    </source>
</evidence>
<sequence length="99" mass="10312">MGCFAAYLLLWVLRCLPLGFFPAAHPLRLVFPRRPPPFGGWAGVCGSVCGEWRVRGGVGRDGAGRGGIVPWIGGGSGSVGAVSAQRFGVARGWVAGRCE</sequence>
<name>A0A640TLC8_STRNI</name>
<comment type="caution">
    <text evidence="1">The sequence shown here is derived from an EMBL/GenBank/DDBJ whole genome shotgun (WGS) entry which is preliminary data.</text>
</comment>
<reference evidence="1 2" key="1">
    <citation type="submission" date="2019-12" db="EMBL/GenBank/DDBJ databases">
        <title>Whole genome shotgun sequence of Streptomyces libani subsp. libani NBRC 13452.</title>
        <authorList>
            <person name="Ichikawa N."/>
            <person name="Kimura A."/>
            <person name="Kitahashi Y."/>
            <person name="Komaki H."/>
            <person name="Tamura T."/>
        </authorList>
    </citation>
    <scope>NUCLEOTIDE SEQUENCE [LARGE SCALE GENOMIC DNA]</scope>
    <source>
        <strain evidence="1 2">NBRC 13452</strain>
    </source>
</reference>
<evidence type="ECO:0000313" key="2">
    <source>
        <dbReference type="Proteomes" id="UP000429552"/>
    </source>
</evidence>
<dbReference type="EMBL" id="BLIP01000001">
    <property type="protein sequence ID" value="GFE24417.1"/>
    <property type="molecule type" value="Genomic_DNA"/>
</dbReference>
<protein>
    <submittedName>
        <fullName evidence="1">Uncharacterized protein</fullName>
    </submittedName>
</protein>
<proteinExistence type="predicted"/>
<accession>A0A640TLC8</accession>